<evidence type="ECO:0000313" key="11">
    <source>
        <dbReference type="Proteomes" id="UP000182312"/>
    </source>
</evidence>
<comment type="similarity">
    <text evidence="2">Belongs to the TrbL/VirB6 family.</text>
</comment>
<evidence type="ECO:0000256" key="6">
    <source>
        <dbReference type="SAM" id="MobiDB-lite"/>
    </source>
</evidence>
<feature type="transmembrane region" description="Helical" evidence="7">
    <location>
        <begin position="230"/>
        <end position="248"/>
    </location>
</feature>
<feature type="compositionally biased region" description="Basic and acidic residues" evidence="6">
    <location>
        <begin position="306"/>
        <end position="325"/>
    </location>
</feature>
<dbReference type="GO" id="GO:0030255">
    <property type="term" value="P:protein secretion by the type IV secretion system"/>
    <property type="evidence" value="ECO:0007669"/>
    <property type="project" value="InterPro"/>
</dbReference>
<accession>A0A099EZ78</accession>
<reference evidence="8 10" key="1">
    <citation type="submission" date="2014-09" db="EMBL/GenBank/DDBJ databases">
        <authorList>
            <person name="McGinnis J.M."/>
            <person name="Wolfgang W.J."/>
        </authorList>
    </citation>
    <scope>NUCLEOTIDE SEQUENCE [LARGE SCALE GENOMIC DNA]</scope>
    <source>
        <strain evidence="8 10">JCM 14014</strain>
    </source>
</reference>
<evidence type="ECO:0000313" key="8">
    <source>
        <dbReference type="EMBL" id="KGJ03291.1"/>
    </source>
</evidence>
<dbReference type="EMBL" id="FOJO01000020">
    <property type="protein sequence ID" value="SFA58344.1"/>
    <property type="molecule type" value="Genomic_DNA"/>
</dbReference>
<feature type="transmembrane region" description="Helical" evidence="7">
    <location>
        <begin position="30"/>
        <end position="52"/>
    </location>
</feature>
<reference evidence="9 11" key="3">
    <citation type="submission" date="2016-10" db="EMBL/GenBank/DDBJ databases">
        <authorList>
            <person name="de Groot N.N."/>
        </authorList>
    </citation>
    <scope>NUCLEOTIDE SEQUENCE [LARGE SCALE GENOMIC DNA]</scope>
    <source>
        <strain evidence="9 11">CGMCC 1.6117</strain>
    </source>
</reference>
<comment type="subcellular location">
    <subcellularLocation>
        <location evidence="1">Membrane</location>
        <topology evidence="1">Multi-pass membrane protein</topology>
    </subcellularLocation>
</comment>
<name>A0A099EZ78_9RHOB</name>
<keyword evidence="5 7" id="KW-0472">Membrane</keyword>
<sequence>MGIVTDILTTIDTSVMTAGERFFEATASGMLPVMTIVCTILLILVGMNMAIGYYQMNARDSIQLAVRIILVYFFAFSWSNFGPIYDAFATASGDMAMRFFDVAATTGDSSTYAAMDKFASQMADTADGVAKAQGSIVRGVLGAFFFALLALLMGIYVLIVGFAKIMLAFLIGIAPIAMVATIFERTKNMFEAWLSSFVGYLMYPIAASSVIATIVAVARQQFEPQDNVDTISQIIGFLVVVFVGIFALKAIPSAASNITGHFHLANITPQALRLGQGGLGVAAQNVPGTSTMRDAATIASAARAGTSDDPRKRAQDRDRELRERGAAIGQKFRDMRLLRGGKD</sequence>
<reference evidence="8 10" key="2">
    <citation type="submission" date="2014-10" db="EMBL/GenBank/DDBJ databases">
        <title>Paracoccus sanguinis sp. nov., isolated from clinical specimens of New York State patients.</title>
        <authorList>
            <person name="Mingle L.A."/>
            <person name="Cole J.A."/>
            <person name="Lapierre P."/>
            <person name="Musser K.A."/>
        </authorList>
    </citation>
    <scope>NUCLEOTIDE SEQUENCE [LARGE SCALE GENOMIC DNA]</scope>
    <source>
        <strain evidence="8 10">JCM 14014</strain>
    </source>
</reference>
<evidence type="ECO:0000313" key="9">
    <source>
        <dbReference type="EMBL" id="SFA58344.1"/>
    </source>
</evidence>
<dbReference type="InterPro" id="IPR007688">
    <property type="entry name" value="Conjugal_tfr_TrbL/VirB6"/>
</dbReference>
<dbReference type="STRING" id="376733.SAMN04487972_12025"/>
<dbReference type="AlphaFoldDB" id="A0A099EZ78"/>
<dbReference type="EMBL" id="JRKN01000023">
    <property type="protein sequence ID" value="KGJ03291.1"/>
    <property type="molecule type" value="Genomic_DNA"/>
</dbReference>
<proteinExistence type="inferred from homology"/>
<evidence type="ECO:0000256" key="4">
    <source>
        <dbReference type="ARBA" id="ARBA00022989"/>
    </source>
</evidence>
<keyword evidence="10" id="KW-1185">Reference proteome</keyword>
<keyword evidence="4 7" id="KW-1133">Transmembrane helix</keyword>
<dbReference type="Proteomes" id="UP000182312">
    <property type="component" value="Unassembled WGS sequence"/>
</dbReference>
<dbReference type="Pfam" id="PF04610">
    <property type="entry name" value="TrbL"/>
    <property type="match status" value="1"/>
</dbReference>
<feature type="transmembrane region" description="Helical" evidence="7">
    <location>
        <begin position="136"/>
        <end position="159"/>
    </location>
</feature>
<dbReference type="RefSeq" id="WP_036742610.1">
    <property type="nucleotide sequence ID" value="NZ_FOJO01000020.1"/>
</dbReference>
<feature type="region of interest" description="Disordered" evidence="6">
    <location>
        <begin position="300"/>
        <end position="325"/>
    </location>
</feature>
<evidence type="ECO:0000256" key="7">
    <source>
        <dbReference type="SAM" id="Phobius"/>
    </source>
</evidence>
<evidence type="ECO:0000256" key="5">
    <source>
        <dbReference type="ARBA" id="ARBA00023136"/>
    </source>
</evidence>
<evidence type="ECO:0000256" key="3">
    <source>
        <dbReference type="ARBA" id="ARBA00022692"/>
    </source>
</evidence>
<evidence type="ECO:0000256" key="1">
    <source>
        <dbReference type="ARBA" id="ARBA00004141"/>
    </source>
</evidence>
<gene>
    <name evidence="8" type="ORF">IT41_14675</name>
    <name evidence="9" type="ORF">SAMN04487972_12025</name>
</gene>
<feature type="transmembrane region" description="Helical" evidence="7">
    <location>
        <begin position="197"/>
        <end position="218"/>
    </location>
</feature>
<dbReference type="Proteomes" id="UP000029846">
    <property type="component" value="Unassembled WGS sequence"/>
</dbReference>
<organism evidence="8 10">
    <name type="scientific">Paracoccus halophilus</name>
    <dbReference type="NCBI Taxonomy" id="376733"/>
    <lineage>
        <taxon>Bacteria</taxon>
        <taxon>Pseudomonadati</taxon>
        <taxon>Pseudomonadota</taxon>
        <taxon>Alphaproteobacteria</taxon>
        <taxon>Rhodobacterales</taxon>
        <taxon>Paracoccaceae</taxon>
        <taxon>Paracoccus</taxon>
    </lineage>
</organism>
<feature type="transmembrane region" description="Helical" evidence="7">
    <location>
        <begin position="165"/>
        <end position="185"/>
    </location>
</feature>
<dbReference type="OrthoDB" id="8101026at2"/>
<dbReference type="GO" id="GO:0016020">
    <property type="term" value="C:membrane"/>
    <property type="evidence" value="ECO:0007669"/>
    <property type="project" value="UniProtKB-SubCell"/>
</dbReference>
<evidence type="ECO:0000256" key="2">
    <source>
        <dbReference type="ARBA" id="ARBA00007802"/>
    </source>
</evidence>
<feature type="transmembrane region" description="Helical" evidence="7">
    <location>
        <begin position="64"/>
        <end position="85"/>
    </location>
</feature>
<evidence type="ECO:0000313" key="10">
    <source>
        <dbReference type="Proteomes" id="UP000029846"/>
    </source>
</evidence>
<protein>
    <submittedName>
        <fullName evidence="9">TrbL/VirB6 plasmid conjugal transfer protein</fullName>
    </submittedName>
</protein>
<dbReference type="eggNOG" id="COG3704">
    <property type="taxonomic scope" value="Bacteria"/>
</dbReference>
<keyword evidence="3 7" id="KW-0812">Transmembrane</keyword>